<dbReference type="SUPFAM" id="SSF48371">
    <property type="entry name" value="ARM repeat"/>
    <property type="match status" value="1"/>
</dbReference>
<dbReference type="GO" id="GO:0003723">
    <property type="term" value="F:RNA binding"/>
    <property type="evidence" value="ECO:0007669"/>
    <property type="project" value="TreeGrafter"/>
</dbReference>
<evidence type="ECO:0000256" key="1">
    <source>
        <dbReference type="ARBA" id="ARBA00004123"/>
    </source>
</evidence>
<dbReference type="GO" id="GO:0005730">
    <property type="term" value="C:nucleolus"/>
    <property type="evidence" value="ECO:0007669"/>
    <property type="project" value="InterPro"/>
</dbReference>
<dbReference type="InterPro" id="IPR016024">
    <property type="entry name" value="ARM-type_fold"/>
</dbReference>
<dbReference type="PANTHER" id="PTHR13213:SF2">
    <property type="entry name" value="MYB-BINDING PROTEIN 1A"/>
    <property type="match status" value="1"/>
</dbReference>
<keyword evidence="3" id="KW-0539">Nucleus</keyword>
<sequence length="1286" mass="147400">MDNNTTEKKEHFVGSNTLDSFTNIIQDDKASRINGAVALIKHLSNKKNEEGPSKEFQYSLKRLVRGLSASRDTSRIGFFTTLTTYLKLNQETKVDDLIQLMDVELKPNNSNAKSENANIHLGRILLCGALIKSKIVVNSEVVDQLKIVSTLLESGSKRSYLSFYSTSFLVELLNDYDSKTLKANIWPIIKKEIGKNWNEQSLDTLYIIFIMNDKFPKLVNTKFLNEYLDNDNIISIDTIDSLIKIVTDIPRIHYCHHPLYKILCEKLVASSCLDKFWSCIDKKFDKPSKTMEFLSLELLNILVPMINDKSIISSLISPNFIQYMLKRFNGSKKNRKDVIANLFRKFFSNIVVALNDKELSSKVPIDIIKKLIIYPGDLMIEKITGTKILQMITSNLNDKSVKKLSKVYHEIALNSLPKIINEKQENWINAERLYAGQLLTKLLGHSSVNNEHTWRLEQLKFLFNSGFCEMENIGVELASQYRDMFYRSLDHKLPKLDDLRDVLTKLVDYINDNVIIEKNKILRTPMSDEAIEAWNKMITFIKKPESDFKNKHVILIFFTMELSMGLHLFFDTELAISSINEIQSCSERLMTKKIINNKKNKKETTTNDTINGDEDEPEWVEVIVDLLLSLLSRNNHLLRSLGKCVFPHLCPELTSSSIHQILAVLDPKDERGPLVNKNFEEDDEDDDDDDDSDNDSQSDDTDEDEDNDNEGEEEEEEDDDDENQATSDDDDNVEEEEDDESDEDEDDDDDYDDEDETVTDRLKEALHQVLGASAQTDNDDNDDIDIDEIDEEEGKRLDAKLSAAFKILRQNRRNQKKKQKKTAEALTHFRVRVIDLLEIYIDCGPSMAIALDMLVPLFALLEFSIKDQHQKPLENRVRSCLKKLSNVKKFKDHDGVDETLISDMAKLLILKGERSTSICQEMGDKLAQCCTFLIRCTQQAGLPPSTLVDIYSENLTSFFKKRDCILSAVLFRSALQLSWTGTWQLIPSIIDFAFDNTTRSFRRGQALDLLTVFYHNHRMITSEEHQSLREKLEVKLYNYSLNWFKEFNESQLSTNDDKKNTCIGKEARQKFVCLLWTLLKAVHSRHIKKAWNWKKIGDAMVEYRKQVSLSNDAKSAYNKLAQAIGAPINIKTIIKNPTTPAAAVAAIKTTENGDATANDKDNESDDEDDVDVDVDDKKKNKKNHKNKNDVKKQKKEAKQLRAKAMAKGFEDVHFVDLDILNGDNDNDDADDKQEENMEIQNGNNDNNETENIIDESNDDTSSKKRKSVTSSDDTPVKTKKKKKTQK</sequence>
<dbReference type="Pfam" id="PF04931">
    <property type="entry name" value="DNA_pol_phi"/>
    <property type="match status" value="1"/>
</dbReference>
<feature type="compositionally biased region" description="Basic and acidic residues" evidence="4">
    <location>
        <begin position="1186"/>
        <end position="1199"/>
    </location>
</feature>
<comment type="subcellular location">
    <subcellularLocation>
        <location evidence="1">Nucleus</location>
    </subcellularLocation>
</comment>
<feature type="compositionally biased region" description="Acidic residues" evidence="4">
    <location>
        <begin position="1224"/>
        <end position="1237"/>
    </location>
</feature>
<evidence type="ECO:0000256" key="3">
    <source>
        <dbReference type="ARBA" id="ARBA00023242"/>
    </source>
</evidence>
<protein>
    <recommendedName>
        <fullName evidence="7">Myb-binding protein 1A</fullName>
    </recommendedName>
</protein>
<dbReference type="EMBL" id="JACMRX010000006">
    <property type="protein sequence ID" value="KAF7987443.1"/>
    <property type="molecule type" value="Genomic_DNA"/>
</dbReference>
<feature type="compositionally biased region" description="Acidic residues" evidence="4">
    <location>
        <begin position="1162"/>
        <end position="1174"/>
    </location>
</feature>
<feature type="region of interest" description="Disordered" evidence="4">
    <location>
        <begin position="1153"/>
        <end position="1204"/>
    </location>
</feature>
<feature type="region of interest" description="Disordered" evidence="4">
    <location>
        <begin position="1220"/>
        <end position="1286"/>
    </location>
</feature>
<keyword evidence="6" id="KW-1185">Reference proteome</keyword>
<accession>A0A834XJR9</accession>
<proteinExistence type="inferred from homology"/>
<dbReference type="Proteomes" id="UP000639338">
    <property type="component" value="Unassembled WGS sequence"/>
</dbReference>
<dbReference type="PANTHER" id="PTHR13213">
    <property type="entry name" value="MYB-BINDING PROTEIN 1A FAMILY MEMBER"/>
    <property type="match status" value="1"/>
</dbReference>
<evidence type="ECO:0000313" key="5">
    <source>
        <dbReference type="EMBL" id="KAF7987443.1"/>
    </source>
</evidence>
<reference evidence="5 6" key="1">
    <citation type="submission" date="2020-08" db="EMBL/GenBank/DDBJ databases">
        <title>Aphidius gifuensis genome sequencing and assembly.</title>
        <authorList>
            <person name="Du Z."/>
        </authorList>
    </citation>
    <scope>NUCLEOTIDE SEQUENCE [LARGE SCALE GENOMIC DNA]</scope>
    <source>
        <strain evidence="5">YNYX2018</strain>
        <tissue evidence="5">Adults</tissue>
    </source>
</reference>
<evidence type="ECO:0000256" key="4">
    <source>
        <dbReference type="SAM" id="MobiDB-lite"/>
    </source>
</evidence>
<dbReference type="InterPro" id="IPR007015">
    <property type="entry name" value="DNA_pol_V/MYBBP1A"/>
</dbReference>
<name>A0A834XJR9_APHGI</name>
<organism evidence="5 6">
    <name type="scientific">Aphidius gifuensis</name>
    <name type="common">Parasitoid wasp</name>
    <dbReference type="NCBI Taxonomy" id="684658"/>
    <lineage>
        <taxon>Eukaryota</taxon>
        <taxon>Metazoa</taxon>
        <taxon>Ecdysozoa</taxon>
        <taxon>Arthropoda</taxon>
        <taxon>Hexapoda</taxon>
        <taxon>Insecta</taxon>
        <taxon>Pterygota</taxon>
        <taxon>Neoptera</taxon>
        <taxon>Endopterygota</taxon>
        <taxon>Hymenoptera</taxon>
        <taxon>Apocrita</taxon>
        <taxon>Ichneumonoidea</taxon>
        <taxon>Braconidae</taxon>
        <taxon>Aphidiinae</taxon>
        <taxon>Aphidius</taxon>
    </lineage>
</organism>
<dbReference type="GO" id="GO:0043565">
    <property type="term" value="F:sequence-specific DNA binding"/>
    <property type="evidence" value="ECO:0007669"/>
    <property type="project" value="TreeGrafter"/>
</dbReference>
<evidence type="ECO:0000256" key="2">
    <source>
        <dbReference type="ARBA" id="ARBA00006809"/>
    </source>
</evidence>
<feature type="region of interest" description="Disordered" evidence="4">
    <location>
        <begin position="670"/>
        <end position="757"/>
    </location>
</feature>
<dbReference type="GO" id="GO:0003714">
    <property type="term" value="F:transcription corepressor activity"/>
    <property type="evidence" value="ECO:0007669"/>
    <property type="project" value="TreeGrafter"/>
</dbReference>
<feature type="compositionally biased region" description="Acidic residues" evidence="4">
    <location>
        <begin position="1247"/>
        <end position="1258"/>
    </location>
</feature>
<evidence type="ECO:0000313" key="6">
    <source>
        <dbReference type="Proteomes" id="UP000639338"/>
    </source>
</evidence>
<comment type="similarity">
    <text evidence="2">Belongs to the MYBBP1A family.</text>
</comment>
<gene>
    <name evidence="5" type="ORF">HCN44_003205</name>
</gene>
<comment type="caution">
    <text evidence="5">The sequence shown here is derived from an EMBL/GenBank/DDBJ whole genome shotgun (WGS) entry which is preliminary data.</text>
</comment>
<feature type="compositionally biased region" description="Basic residues" evidence="4">
    <location>
        <begin position="1277"/>
        <end position="1286"/>
    </location>
</feature>
<evidence type="ECO:0008006" key="7">
    <source>
        <dbReference type="Google" id="ProtNLM"/>
    </source>
</evidence>
<dbReference type="OrthoDB" id="342531at2759"/>
<feature type="compositionally biased region" description="Acidic residues" evidence="4">
    <location>
        <begin position="680"/>
        <end position="757"/>
    </location>
</feature>